<protein>
    <submittedName>
        <fullName evidence="4">FAS-associated factor 1-like</fullName>
    </submittedName>
</protein>
<dbReference type="Gene3D" id="3.40.30.10">
    <property type="entry name" value="Glutaredoxin"/>
    <property type="match status" value="1"/>
</dbReference>
<evidence type="ECO:0000313" key="3">
    <source>
        <dbReference type="Proteomes" id="UP000079169"/>
    </source>
</evidence>
<organism evidence="3 4">
    <name type="scientific">Diaphorina citri</name>
    <name type="common">Asian citrus psyllid</name>
    <dbReference type="NCBI Taxonomy" id="121845"/>
    <lineage>
        <taxon>Eukaryota</taxon>
        <taxon>Metazoa</taxon>
        <taxon>Ecdysozoa</taxon>
        <taxon>Arthropoda</taxon>
        <taxon>Hexapoda</taxon>
        <taxon>Insecta</taxon>
        <taxon>Pterygota</taxon>
        <taxon>Neoptera</taxon>
        <taxon>Paraneoptera</taxon>
        <taxon>Hemiptera</taxon>
        <taxon>Sternorrhyncha</taxon>
        <taxon>Psylloidea</taxon>
        <taxon>Psyllidae</taxon>
        <taxon>Diaphorininae</taxon>
        <taxon>Diaphorina</taxon>
    </lineage>
</organism>
<dbReference type="Proteomes" id="UP000079169">
    <property type="component" value="Unplaced"/>
</dbReference>
<dbReference type="InterPro" id="IPR049483">
    <property type="entry name" value="FAF1_2-like_UAS"/>
</dbReference>
<feature type="non-terminal residue" evidence="4">
    <location>
        <position position="110"/>
    </location>
</feature>
<gene>
    <name evidence="4" type="primary">LOC113472515</name>
</gene>
<evidence type="ECO:0000256" key="1">
    <source>
        <dbReference type="SAM" id="MobiDB-lite"/>
    </source>
</evidence>
<evidence type="ECO:0000259" key="2">
    <source>
        <dbReference type="Pfam" id="PF21021"/>
    </source>
</evidence>
<accession>A0A3Q0JMS7</accession>
<dbReference type="AlphaFoldDB" id="A0A3Q0JMS7"/>
<name>A0A3Q0JMS7_DIACI</name>
<dbReference type="RefSeq" id="XP_026688090.1">
    <property type="nucleotide sequence ID" value="XM_026832289.1"/>
</dbReference>
<dbReference type="PaxDb" id="121845-A0A3Q0JMS7"/>
<reference evidence="4" key="1">
    <citation type="submission" date="2025-08" db="UniProtKB">
        <authorList>
            <consortium name="RefSeq"/>
        </authorList>
    </citation>
    <scope>IDENTIFICATION</scope>
</reference>
<sequence>MTLRSHMDIDRLPALVLITRMRATTEIFTVINGNVGVNELMSSLIQAQEVLGEQQGQRSRGEERINDEAYQQSLAVDRAKEESKRLAERQELEAKTRLESEIQAAAQKKE</sequence>
<dbReference type="STRING" id="121845.A0A3Q0JMS7"/>
<dbReference type="KEGG" id="dci:113472515"/>
<feature type="region of interest" description="Disordered" evidence="1">
    <location>
        <begin position="53"/>
        <end position="82"/>
    </location>
</feature>
<keyword evidence="3" id="KW-1185">Reference proteome</keyword>
<evidence type="ECO:0000313" key="4">
    <source>
        <dbReference type="RefSeq" id="XP_026688090.1"/>
    </source>
</evidence>
<feature type="domain" description="Fas-associated factor 1/2-like UAS" evidence="2">
    <location>
        <begin position="6"/>
        <end position="46"/>
    </location>
</feature>
<dbReference type="Pfam" id="PF21021">
    <property type="entry name" value="FAF1"/>
    <property type="match status" value="1"/>
</dbReference>
<dbReference type="GeneID" id="113472515"/>
<proteinExistence type="predicted"/>